<feature type="compositionally biased region" description="Polar residues" evidence="1">
    <location>
        <begin position="120"/>
        <end position="130"/>
    </location>
</feature>
<dbReference type="EMBL" id="KV428208">
    <property type="protein sequence ID" value="KZT33952.1"/>
    <property type="molecule type" value="Genomic_DNA"/>
</dbReference>
<protein>
    <submittedName>
        <fullName evidence="2">Uncharacterized protein</fullName>
    </submittedName>
</protein>
<sequence>MARTRSPNKGIIRGEFKVSGGDDRTPIHAANTSNSGVQNAVPGYSTLLDGPPRLSPISELISAPGENQTENDMPELSHEECIRGVQNEDDRKYGPNQDKLTDARIVVRSQYPNRRLTAQTLFCSSYTSPRKSNDSEENKNPEKTGPDSQAPRNPIQGQNIRCWLMPGTSFLTSSSQIAESRHRATS</sequence>
<evidence type="ECO:0000313" key="3">
    <source>
        <dbReference type="Proteomes" id="UP000076798"/>
    </source>
</evidence>
<keyword evidence="3" id="KW-1185">Reference proteome</keyword>
<feature type="compositionally biased region" description="Basic and acidic residues" evidence="1">
    <location>
        <begin position="12"/>
        <end position="24"/>
    </location>
</feature>
<feature type="region of interest" description="Disordered" evidence="1">
    <location>
        <begin position="120"/>
        <end position="160"/>
    </location>
</feature>
<organism evidence="2 3">
    <name type="scientific">Sistotremastrum suecicum HHB10207 ss-3</name>
    <dbReference type="NCBI Taxonomy" id="1314776"/>
    <lineage>
        <taxon>Eukaryota</taxon>
        <taxon>Fungi</taxon>
        <taxon>Dikarya</taxon>
        <taxon>Basidiomycota</taxon>
        <taxon>Agaricomycotina</taxon>
        <taxon>Agaricomycetes</taxon>
        <taxon>Sistotremastrales</taxon>
        <taxon>Sistotremastraceae</taxon>
        <taxon>Sistotremastrum</taxon>
    </lineage>
</organism>
<reference evidence="2 3" key="1">
    <citation type="journal article" date="2016" name="Mol. Biol. Evol.">
        <title>Comparative Genomics of Early-Diverging Mushroom-Forming Fungi Provides Insights into the Origins of Lignocellulose Decay Capabilities.</title>
        <authorList>
            <person name="Nagy L.G."/>
            <person name="Riley R."/>
            <person name="Tritt A."/>
            <person name="Adam C."/>
            <person name="Daum C."/>
            <person name="Floudas D."/>
            <person name="Sun H."/>
            <person name="Yadav J.S."/>
            <person name="Pangilinan J."/>
            <person name="Larsson K.H."/>
            <person name="Matsuura K."/>
            <person name="Barry K."/>
            <person name="Labutti K."/>
            <person name="Kuo R."/>
            <person name="Ohm R.A."/>
            <person name="Bhattacharya S.S."/>
            <person name="Shirouzu T."/>
            <person name="Yoshinaga Y."/>
            <person name="Martin F.M."/>
            <person name="Grigoriev I.V."/>
            <person name="Hibbett D.S."/>
        </authorList>
    </citation>
    <scope>NUCLEOTIDE SEQUENCE [LARGE SCALE GENOMIC DNA]</scope>
    <source>
        <strain evidence="2 3">HHB10207 ss-3</strain>
    </source>
</reference>
<accession>A0A165Z5D1</accession>
<evidence type="ECO:0000313" key="2">
    <source>
        <dbReference type="EMBL" id="KZT33952.1"/>
    </source>
</evidence>
<proteinExistence type="predicted"/>
<feature type="compositionally biased region" description="Basic and acidic residues" evidence="1">
    <location>
        <begin position="131"/>
        <end position="145"/>
    </location>
</feature>
<dbReference type="AlphaFoldDB" id="A0A165Z5D1"/>
<feature type="compositionally biased region" description="Polar residues" evidence="1">
    <location>
        <begin position="146"/>
        <end position="159"/>
    </location>
</feature>
<dbReference type="Proteomes" id="UP000076798">
    <property type="component" value="Unassembled WGS sequence"/>
</dbReference>
<evidence type="ECO:0000256" key="1">
    <source>
        <dbReference type="SAM" id="MobiDB-lite"/>
    </source>
</evidence>
<feature type="region of interest" description="Disordered" evidence="1">
    <location>
        <begin position="1"/>
        <end position="24"/>
    </location>
</feature>
<gene>
    <name evidence="2" type="ORF">SISSUDRAFT_1036658</name>
</gene>
<name>A0A165Z5D1_9AGAM</name>